<keyword evidence="3" id="KW-1185">Reference proteome</keyword>
<proteinExistence type="predicted"/>
<dbReference type="AlphaFoldDB" id="A0A210Q880"/>
<feature type="region of interest" description="Disordered" evidence="1">
    <location>
        <begin position="1"/>
        <end position="24"/>
    </location>
</feature>
<evidence type="ECO:0008006" key="4">
    <source>
        <dbReference type="Google" id="ProtNLM"/>
    </source>
</evidence>
<evidence type="ECO:0000313" key="2">
    <source>
        <dbReference type="EMBL" id="OWF44934.1"/>
    </source>
</evidence>
<dbReference type="Proteomes" id="UP000242188">
    <property type="component" value="Unassembled WGS sequence"/>
</dbReference>
<name>A0A210Q880_MIZYE</name>
<reference evidence="2 3" key="1">
    <citation type="journal article" date="2017" name="Nat. Ecol. Evol.">
        <title>Scallop genome provides insights into evolution of bilaterian karyotype and development.</title>
        <authorList>
            <person name="Wang S."/>
            <person name="Zhang J."/>
            <person name="Jiao W."/>
            <person name="Li J."/>
            <person name="Xun X."/>
            <person name="Sun Y."/>
            <person name="Guo X."/>
            <person name="Huan P."/>
            <person name="Dong B."/>
            <person name="Zhang L."/>
            <person name="Hu X."/>
            <person name="Sun X."/>
            <person name="Wang J."/>
            <person name="Zhao C."/>
            <person name="Wang Y."/>
            <person name="Wang D."/>
            <person name="Huang X."/>
            <person name="Wang R."/>
            <person name="Lv J."/>
            <person name="Li Y."/>
            <person name="Zhang Z."/>
            <person name="Liu B."/>
            <person name="Lu W."/>
            <person name="Hui Y."/>
            <person name="Liang J."/>
            <person name="Zhou Z."/>
            <person name="Hou R."/>
            <person name="Li X."/>
            <person name="Liu Y."/>
            <person name="Li H."/>
            <person name="Ning X."/>
            <person name="Lin Y."/>
            <person name="Zhao L."/>
            <person name="Xing Q."/>
            <person name="Dou J."/>
            <person name="Li Y."/>
            <person name="Mao J."/>
            <person name="Guo H."/>
            <person name="Dou H."/>
            <person name="Li T."/>
            <person name="Mu C."/>
            <person name="Jiang W."/>
            <person name="Fu Q."/>
            <person name="Fu X."/>
            <person name="Miao Y."/>
            <person name="Liu J."/>
            <person name="Yu Q."/>
            <person name="Li R."/>
            <person name="Liao H."/>
            <person name="Li X."/>
            <person name="Kong Y."/>
            <person name="Jiang Z."/>
            <person name="Chourrout D."/>
            <person name="Li R."/>
            <person name="Bao Z."/>
        </authorList>
    </citation>
    <scope>NUCLEOTIDE SEQUENCE [LARGE SCALE GENOMIC DNA]</scope>
    <source>
        <strain evidence="2 3">PY_sf001</strain>
    </source>
</reference>
<dbReference type="Gene3D" id="1.10.533.10">
    <property type="entry name" value="Death Domain, Fas"/>
    <property type="match status" value="1"/>
</dbReference>
<sequence>MAEAAKPSVDKDKNKDKLDKKKLREQLSEWHSQVVRSFPNEDEREREELLNELEDSMPARLSEVKECLRMFLENGSDFVDTYNLFLQADDMTLGIKNASNGDGIDADQLHRLKKLLEQLKALHLLECRWSVNILHILRTWSADLDEWRSTNRSEADLENILKSFEDLRKTAYIWPDILEKIQNIHQKCEGGRWPAILLDIFHFMVRAVQLFNTRLGEARAAPNMGESSPLVDRLSKMKSSLKDILETKTIIQDLVVVNITVDLVGKTDEEISLQRTEHRETDIYCLTKRPVGRLKDLLIKNSLSTNILDLNDGTEESLVSEVDGEVNIIISHDAQKSYKSYRVHLKEGDEWTRLSATLQNNRLCVTGKLPPTTMVFFTSMKNDTKTTLNPDQENIHICPENNDVVLEFSKETVKSPQEIQITLRGCKFPLSEIAGYSDIVCIQHEEKFLKPVTVTMPMTMLGENDIEQCDLFCVHIGDDRPTINKDVKVEILSGNVCRFETVTFGWNVLHARKKIKEMLGRNPNLGTFSKQLHLLHDPGPHRIILFICRRFDDDTWQVLAEVVSQAQIDHTIEKRRKEMALFELCQYRSPSLIVSGIQQIAILGENCSLSSRKGAPTGGVVIKVIRGGEDNFIKFVVTFTGEKKMGTVLFQAAGIEEHSAFFDQEDIDKINRFITSQRIASSESLSANSEAATPDTSISTMARAQSETETVPEKFFGDKSMHYLIKQIAPDKMLELAISLGIGNVEVQDLRVKHSGTPELLRLNIITRWLGGQTCSDQERVETLCKALEEGDLKRIADIVVSVFKKSRPLEKTDFE</sequence>
<evidence type="ECO:0000313" key="3">
    <source>
        <dbReference type="Proteomes" id="UP000242188"/>
    </source>
</evidence>
<comment type="caution">
    <text evidence="2">The sequence shown here is derived from an EMBL/GenBank/DDBJ whole genome shotgun (WGS) entry which is preliminary data.</text>
</comment>
<dbReference type="OrthoDB" id="10684411at2759"/>
<accession>A0A210Q880</accession>
<dbReference type="EMBL" id="NEDP02004651">
    <property type="protein sequence ID" value="OWF44934.1"/>
    <property type="molecule type" value="Genomic_DNA"/>
</dbReference>
<gene>
    <name evidence="2" type="ORF">KP79_PYT16502</name>
</gene>
<evidence type="ECO:0000256" key="1">
    <source>
        <dbReference type="SAM" id="MobiDB-lite"/>
    </source>
</evidence>
<protein>
    <recommendedName>
        <fullName evidence="4">Death domain-containing protein</fullName>
    </recommendedName>
</protein>
<dbReference type="InterPro" id="IPR011029">
    <property type="entry name" value="DEATH-like_dom_sf"/>
</dbReference>
<organism evidence="2 3">
    <name type="scientific">Mizuhopecten yessoensis</name>
    <name type="common">Japanese scallop</name>
    <name type="synonym">Patinopecten yessoensis</name>
    <dbReference type="NCBI Taxonomy" id="6573"/>
    <lineage>
        <taxon>Eukaryota</taxon>
        <taxon>Metazoa</taxon>
        <taxon>Spiralia</taxon>
        <taxon>Lophotrochozoa</taxon>
        <taxon>Mollusca</taxon>
        <taxon>Bivalvia</taxon>
        <taxon>Autobranchia</taxon>
        <taxon>Pteriomorphia</taxon>
        <taxon>Pectinida</taxon>
        <taxon>Pectinoidea</taxon>
        <taxon>Pectinidae</taxon>
        <taxon>Mizuhopecten</taxon>
    </lineage>
</organism>
<feature type="compositionally biased region" description="Basic and acidic residues" evidence="1">
    <location>
        <begin position="8"/>
        <end position="24"/>
    </location>
</feature>